<dbReference type="GeneID" id="65107858"/>
<dbReference type="Gene3D" id="3.40.50.620">
    <property type="entry name" value="HUPs"/>
    <property type="match status" value="1"/>
</dbReference>
<sequence>MKKFSAFLSEAEQSLAAKSASALGLKHIGYGKYADPRGKVTHMSRQGKLVKLTPDEQVSATQNVSQDDTGEASPAQDQGSIAITFGRFNPPTVGHEKLLRKVEMEAKGGAFRIYPSQTQDPKKNPLSPNEKIKFMKMAYPDYANAISTSSELRTIFDVLTTLSDEGFSEVKIVVGGDRVSEFNSLAQKYNGDLYEFENILVVSAGDRDPDADGVEGMSASKMRQAAAEDDFNTFKSGIPSSMSVKEKEQLYKAVRNSMQLESVEDFCDASFSLHEIAPKLDPRGLREAYINGDMFKVGTFVENVNTGVIGKIVSRGSNHLIYIDENDNVYRAWLKDLVERIDIKLFDFTPAGEMGTDKLANYMRKLTPGEFIRKINKKDKDA</sequence>
<dbReference type="RefSeq" id="YP_010090386.1">
    <property type="nucleotide sequence ID" value="NC_055719.1"/>
</dbReference>
<name>A0A1Z1LWF8_9CAUD</name>
<feature type="compositionally biased region" description="Polar residues" evidence="1">
    <location>
        <begin position="56"/>
        <end position="67"/>
    </location>
</feature>
<dbReference type="EMBL" id="KY945241">
    <property type="protein sequence ID" value="ARW57000.1"/>
    <property type="molecule type" value="Genomic_RNA"/>
</dbReference>
<organism evidence="2 3">
    <name type="scientific">Synechococcus phage S-H35</name>
    <dbReference type="NCBI Taxonomy" id="1983572"/>
    <lineage>
        <taxon>Viruses</taxon>
        <taxon>Duplodnaviria</taxon>
        <taxon>Heunggongvirae</taxon>
        <taxon>Uroviricota</taxon>
        <taxon>Caudoviricetes</taxon>
        <taxon>Pantevenvirales</taxon>
        <taxon>Kyanoviridae</taxon>
        <taxon>Shandvirus</taxon>
        <taxon>Shandvirus sh35</taxon>
    </lineage>
</organism>
<reference evidence="2 3" key="1">
    <citation type="submission" date="2017-04" db="EMBL/GenBank/DDBJ databases">
        <title>Isolation and Genetic Analysis of a Novel Cyanophage S-H35 from the Bohai Sea.</title>
        <authorList>
            <person name="Xu X."/>
        </authorList>
    </citation>
    <scope>NUCLEOTIDE SEQUENCE [LARGE SCALE GENOMIC DNA]</scope>
</reference>
<dbReference type="KEGG" id="vg:65107858"/>
<evidence type="ECO:0000313" key="3">
    <source>
        <dbReference type="Proteomes" id="UP000225351"/>
    </source>
</evidence>
<dbReference type="Proteomes" id="UP000225351">
    <property type="component" value="Segment"/>
</dbReference>
<dbReference type="SUPFAM" id="SSF52374">
    <property type="entry name" value="Nucleotidylyl transferase"/>
    <property type="match status" value="1"/>
</dbReference>
<protein>
    <submittedName>
        <fullName evidence="2">Ribonucleotide reductase A</fullName>
    </submittedName>
</protein>
<dbReference type="InterPro" id="IPR014729">
    <property type="entry name" value="Rossmann-like_a/b/a_fold"/>
</dbReference>
<accession>A0A1Z1LWF8</accession>
<evidence type="ECO:0000313" key="2">
    <source>
        <dbReference type="EMBL" id="ARW57000.1"/>
    </source>
</evidence>
<evidence type="ECO:0000256" key="1">
    <source>
        <dbReference type="SAM" id="MobiDB-lite"/>
    </source>
</evidence>
<feature type="region of interest" description="Disordered" evidence="1">
    <location>
        <begin position="54"/>
        <end position="78"/>
    </location>
</feature>
<proteinExistence type="predicted"/>
<keyword evidence="3" id="KW-1185">Reference proteome</keyword>